<protein>
    <submittedName>
        <fullName evidence="2">Dienelactone hydrolase family</fullName>
    </submittedName>
</protein>
<dbReference type="InterPro" id="IPR002925">
    <property type="entry name" value="Dienelactn_hydro"/>
</dbReference>
<evidence type="ECO:0000313" key="3">
    <source>
        <dbReference type="Proteomes" id="UP000266272"/>
    </source>
</evidence>
<dbReference type="PANTHER" id="PTHR17630:SF105">
    <property type="entry name" value="DIENELACTONE HYDROLASE FAMILY PROTEIN (AFU_ORTHOLOGUE AFUA_4G08790)"/>
    <property type="match status" value="1"/>
</dbReference>
<feature type="domain" description="Dienelactone hydrolase" evidence="1">
    <location>
        <begin position="27"/>
        <end position="248"/>
    </location>
</feature>
<proteinExistence type="predicted"/>
<gene>
    <name evidence="2" type="ORF">TARUN_6246</name>
</gene>
<name>A0A395NIR9_TRIAR</name>
<organism evidence="2 3">
    <name type="scientific">Trichoderma arundinaceum</name>
    <dbReference type="NCBI Taxonomy" id="490622"/>
    <lineage>
        <taxon>Eukaryota</taxon>
        <taxon>Fungi</taxon>
        <taxon>Dikarya</taxon>
        <taxon>Ascomycota</taxon>
        <taxon>Pezizomycotina</taxon>
        <taxon>Sordariomycetes</taxon>
        <taxon>Hypocreomycetidae</taxon>
        <taxon>Hypocreales</taxon>
        <taxon>Hypocreaceae</taxon>
        <taxon>Trichoderma</taxon>
    </lineage>
</organism>
<dbReference type="AlphaFoldDB" id="A0A395NIR9"/>
<dbReference type="InterPro" id="IPR029058">
    <property type="entry name" value="AB_hydrolase_fold"/>
</dbReference>
<dbReference type="Proteomes" id="UP000266272">
    <property type="component" value="Unassembled WGS sequence"/>
</dbReference>
<accession>A0A395NIR9</accession>
<dbReference type="SUPFAM" id="SSF53474">
    <property type="entry name" value="alpha/beta-Hydrolases"/>
    <property type="match status" value="1"/>
</dbReference>
<dbReference type="Pfam" id="PF01738">
    <property type="entry name" value="DLH"/>
    <property type="match status" value="1"/>
</dbReference>
<keyword evidence="2" id="KW-0378">Hydrolase</keyword>
<dbReference type="GO" id="GO:0016787">
    <property type="term" value="F:hydrolase activity"/>
    <property type="evidence" value="ECO:0007669"/>
    <property type="project" value="UniProtKB-KW"/>
</dbReference>
<sequence length="253" mass="27722">MSCPDCFRGSVHEGQPRGEVTKAYGRDTYVVGPADGRPAKGIVVVLPDAFGWEFVNVRLLADKYADEGGFKVYAPDFMNGSYHLGRALCGLIPFVIYNWPTRAWPRVKGFFEQLRKEEGASLSVGAAGFCWGGKQVLLLAQGDTIDGRPLIDAGFTGHPSLLSLPGDIQKLTLPVSFAMGEHDDYISVAQAENIRTIVEAKPESARGELTIYPQTGHGFCVRADHKFPESLKQADEATEQCIKWFNAHFTIPS</sequence>
<dbReference type="EMBL" id="PXOA01000393">
    <property type="protein sequence ID" value="RFU76002.1"/>
    <property type="molecule type" value="Genomic_DNA"/>
</dbReference>
<reference evidence="2 3" key="1">
    <citation type="journal article" date="2018" name="PLoS Pathog.">
        <title>Evolution of structural diversity of trichothecenes, a family of toxins produced by plant pathogenic and entomopathogenic fungi.</title>
        <authorList>
            <person name="Proctor R.H."/>
            <person name="McCormick S.P."/>
            <person name="Kim H.S."/>
            <person name="Cardoza R.E."/>
            <person name="Stanley A.M."/>
            <person name="Lindo L."/>
            <person name="Kelly A."/>
            <person name="Brown D.W."/>
            <person name="Lee T."/>
            <person name="Vaughan M.M."/>
            <person name="Alexander N.J."/>
            <person name="Busman M."/>
            <person name="Gutierrez S."/>
        </authorList>
    </citation>
    <scope>NUCLEOTIDE SEQUENCE [LARGE SCALE GENOMIC DNA]</scope>
    <source>
        <strain evidence="2 3">IBT 40837</strain>
    </source>
</reference>
<dbReference type="OrthoDB" id="17560at2759"/>
<dbReference type="STRING" id="490622.A0A395NIR9"/>
<keyword evidence="3" id="KW-1185">Reference proteome</keyword>
<dbReference type="PANTHER" id="PTHR17630">
    <property type="entry name" value="DIENELACTONE HYDROLASE"/>
    <property type="match status" value="1"/>
</dbReference>
<comment type="caution">
    <text evidence="2">The sequence shown here is derived from an EMBL/GenBank/DDBJ whole genome shotgun (WGS) entry which is preliminary data.</text>
</comment>
<dbReference type="Gene3D" id="3.40.50.1820">
    <property type="entry name" value="alpha/beta hydrolase"/>
    <property type="match status" value="1"/>
</dbReference>
<evidence type="ECO:0000259" key="1">
    <source>
        <dbReference type="Pfam" id="PF01738"/>
    </source>
</evidence>
<evidence type="ECO:0000313" key="2">
    <source>
        <dbReference type="EMBL" id="RFU76002.1"/>
    </source>
</evidence>